<gene>
    <name evidence="2" type="ORF">Scep_014798</name>
</gene>
<protein>
    <submittedName>
        <fullName evidence="2">Uncharacterized protein</fullName>
    </submittedName>
</protein>
<keyword evidence="3" id="KW-1185">Reference proteome</keyword>
<evidence type="ECO:0000256" key="1">
    <source>
        <dbReference type="SAM" id="MobiDB-lite"/>
    </source>
</evidence>
<sequence>MRGLGDGSSVEEDHARTEETQRINAAEEVEAAEEEGRIWVERGGEWRRRRGRGRSEEARRKKFFVCGASGAEWSFGQEERGQWRRGTIVSAEEK</sequence>
<accession>A0AAP0J1Q1</accession>
<feature type="region of interest" description="Disordered" evidence="1">
    <location>
        <begin position="1"/>
        <end position="34"/>
    </location>
</feature>
<dbReference type="AlphaFoldDB" id="A0AAP0J1Q1"/>
<dbReference type="Proteomes" id="UP001419268">
    <property type="component" value="Unassembled WGS sequence"/>
</dbReference>
<proteinExistence type="predicted"/>
<organism evidence="2 3">
    <name type="scientific">Stephania cephalantha</name>
    <dbReference type="NCBI Taxonomy" id="152367"/>
    <lineage>
        <taxon>Eukaryota</taxon>
        <taxon>Viridiplantae</taxon>
        <taxon>Streptophyta</taxon>
        <taxon>Embryophyta</taxon>
        <taxon>Tracheophyta</taxon>
        <taxon>Spermatophyta</taxon>
        <taxon>Magnoliopsida</taxon>
        <taxon>Ranunculales</taxon>
        <taxon>Menispermaceae</taxon>
        <taxon>Menispermoideae</taxon>
        <taxon>Cissampelideae</taxon>
        <taxon>Stephania</taxon>
    </lineage>
</organism>
<evidence type="ECO:0000313" key="2">
    <source>
        <dbReference type="EMBL" id="KAK9125952.1"/>
    </source>
</evidence>
<evidence type="ECO:0000313" key="3">
    <source>
        <dbReference type="Proteomes" id="UP001419268"/>
    </source>
</evidence>
<feature type="compositionally biased region" description="Basic and acidic residues" evidence="1">
    <location>
        <begin position="11"/>
        <end position="21"/>
    </location>
</feature>
<dbReference type="EMBL" id="JBBNAG010000006">
    <property type="protein sequence ID" value="KAK9125952.1"/>
    <property type="molecule type" value="Genomic_DNA"/>
</dbReference>
<name>A0AAP0J1Q1_9MAGN</name>
<comment type="caution">
    <text evidence="2">The sequence shown here is derived from an EMBL/GenBank/DDBJ whole genome shotgun (WGS) entry which is preliminary data.</text>
</comment>
<reference evidence="2 3" key="1">
    <citation type="submission" date="2024-01" db="EMBL/GenBank/DDBJ databases">
        <title>Genome assemblies of Stephania.</title>
        <authorList>
            <person name="Yang L."/>
        </authorList>
    </citation>
    <scope>NUCLEOTIDE SEQUENCE [LARGE SCALE GENOMIC DNA]</scope>
    <source>
        <strain evidence="2">JXDWG</strain>
        <tissue evidence="2">Leaf</tissue>
    </source>
</reference>